<dbReference type="SUPFAM" id="SSF51430">
    <property type="entry name" value="NAD(P)-linked oxidoreductase"/>
    <property type="match status" value="1"/>
</dbReference>
<reference evidence="8 9" key="1">
    <citation type="submission" date="2019-11" db="EMBL/GenBank/DDBJ databases">
        <title>Characterisation of Fundicoccus ignavus gen. nov. sp. nov., a novel genus of the family Aerococcaceae isolated from bulk tank milk.</title>
        <authorList>
            <person name="Siebert A."/>
            <person name="Huptas C."/>
            <person name="Wenning M."/>
            <person name="Scherer S."/>
            <person name="Doll E.V."/>
        </authorList>
    </citation>
    <scope>NUCLEOTIDE SEQUENCE [LARGE SCALE GENOMIC DNA]</scope>
    <source>
        <strain evidence="8 9">WS4759</strain>
    </source>
</reference>
<dbReference type="GO" id="GO:0016616">
    <property type="term" value="F:oxidoreductase activity, acting on the CH-OH group of donors, NAD or NADP as acceptor"/>
    <property type="evidence" value="ECO:0007669"/>
    <property type="project" value="UniProtKB-ARBA"/>
</dbReference>
<dbReference type="InterPro" id="IPR018170">
    <property type="entry name" value="Aldo/ket_reductase_CS"/>
</dbReference>
<feature type="site" description="Lowers pKa of active site Tyr" evidence="6">
    <location>
        <position position="73"/>
    </location>
</feature>
<evidence type="ECO:0000256" key="5">
    <source>
        <dbReference type="PIRSR" id="PIRSR000097-2"/>
    </source>
</evidence>
<dbReference type="InterPro" id="IPR020471">
    <property type="entry name" value="AKR"/>
</dbReference>
<dbReference type="PROSITE" id="PS00062">
    <property type="entry name" value="ALDOKETO_REDUCTASE_2"/>
    <property type="match status" value="1"/>
</dbReference>
<dbReference type="CDD" id="cd19132">
    <property type="entry name" value="AKR_AKR5D1_E1"/>
    <property type="match status" value="1"/>
</dbReference>
<evidence type="ECO:0000313" key="9">
    <source>
        <dbReference type="Proteomes" id="UP000430975"/>
    </source>
</evidence>
<dbReference type="EMBL" id="WJQS01000014">
    <property type="protein sequence ID" value="MRI86425.1"/>
    <property type="molecule type" value="Genomic_DNA"/>
</dbReference>
<evidence type="ECO:0000256" key="6">
    <source>
        <dbReference type="PIRSR" id="PIRSR000097-3"/>
    </source>
</evidence>
<dbReference type="InterPro" id="IPR023210">
    <property type="entry name" value="NADP_OxRdtase_dom"/>
</dbReference>
<gene>
    <name evidence="8" type="ORF">GIY09_11270</name>
</gene>
<comment type="similarity">
    <text evidence="1">Belongs to the aldo/keto reductase family.</text>
</comment>
<protein>
    <submittedName>
        <fullName evidence="8">Aldo/keto reductase</fullName>
    </submittedName>
</protein>
<dbReference type="Pfam" id="PF00248">
    <property type="entry name" value="Aldo_ket_red"/>
    <property type="match status" value="1"/>
</dbReference>
<accession>A0A6I2GSI6</accession>
<feature type="domain" description="NADP-dependent oxidoreductase" evidence="7">
    <location>
        <begin position="16"/>
        <end position="255"/>
    </location>
</feature>
<sequence length="276" mass="31214">MYQHTLLDGYQMPAVGFGTAGLRGIEDMRRIEQALSNGYRLLDTAYAYENEGTVGQAIRNSSVARDQVTIQSKLPGRDHSYGKALRTIEESIMRLGVDYIDVYLIHWPNPKENRYIDAWKALITARQTGLVRSIGVCNFLPKHIERLEAETGVLPVVNQIEMHPYFHQPVTRQFHKEKGIITQAWSPLGAGEGVLEEAVIAALASKYAKSSGQIVLRWLFQLGALPLPKSRHSVRQQDNLNIFDFTLSRDDMDSMSVLSRKDGRLFDQHPETFSDI</sequence>
<dbReference type="Gene3D" id="3.20.20.100">
    <property type="entry name" value="NADP-dependent oxidoreductase domain"/>
    <property type="match status" value="1"/>
</dbReference>
<dbReference type="InterPro" id="IPR036812">
    <property type="entry name" value="NAD(P)_OxRdtase_dom_sf"/>
</dbReference>
<evidence type="ECO:0000256" key="3">
    <source>
        <dbReference type="ARBA" id="ARBA00023002"/>
    </source>
</evidence>
<keyword evidence="3" id="KW-0560">Oxidoreductase</keyword>
<feature type="active site" description="Proton donor" evidence="4">
    <location>
        <position position="48"/>
    </location>
</feature>
<evidence type="ECO:0000313" key="8">
    <source>
        <dbReference type="EMBL" id="MRI86425.1"/>
    </source>
</evidence>
<name>A0A6I2GSI6_9LACT</name>
<dbReference type="PRINTS" id="PR00069">
    <property type="entry name" value="ALDKETRDTASE"/>
</dbReference>
<evidence type="ECO:0000259" key="7">
    <source>
        <dbReference type="Pfam" id="PF00248"/>
    </source>
</evidence>
<proteinExistence type="inferred from homology"/>
<organism evidence="8 9">
    <name type="scientific">Fundicoccus ignavus</name>
    <dbReference type="NCBI Taxonomy" id="2664442"/>
    <lineage>
        <taxon>Bacteria</taxon>
        <taxon>Bacillati</taxon>
        <taxon>Bacillota</taxon>
        <taxon>Bacilli</taxon>
        <taxon>Lactobacillales</taxon>
        <taxon>Aerococcaceae</taxon>
        <taxon>Fundicoccus</taxon>
    </lineage>
</organism>
<keyword evidence="2" id="KW-0521">NADP</keyword>
<evidence type="ECO:0000256" key="1">
    <source>
        <dbReference type="ARBA" id="ARBA00007905"/>
    </source>
</evidence>
<dbReference type="PANTHER" id="PTHR43827:SF3">
    <property type="entry name" value="NADP-DEPENDENT OXIDOREDUCTASE DOMAIN-CONTAINING PROTEIN"/>
    <property type="match status" value="1"/>
</dbReference>
<dbReference type="Proteomes" id="UP000430975">
    <property type="component" value="Unassembled WGS sequence"/>
</dbReference>
<feature type="binding site" evidence="5">
    <location>
        <position position="106"/>
    </location>
    <ligand>
        <name>substrate</name>
    </ligand>
</feature>
<dbReference type="PANTHER" id="PTHR43827">
    <property type="entry name" value="2,5-DIKETO-D-GLUCONIC ACID REDUCTASE"/>
    <property type="match status" value="1"/>
</dbReference>
<keyword evidence="9" id="KW-1185">Reference proteome</keyword>
<comment type="caution">
    <text evidence="8">The sequence shown here is derived from an EMBL/GenBank/DDBJ whole genome shotgun (WGS) entry which is preliminary data.</text>
</comment>
<dbReference type="PROSITE" id="PS00798">
    <property type="entry name" value="ALDOKETO_REDUCTASE_1"/>
    <property type="match status" value="1"/>
</dbReference>
<dbReference type="FunFam" id="3.20.20.100:FF:000002">
    <property type="entry name" value="2,5-diketo-D-gluconic acid reductase A"/>
    <property type="match status" value="1"/>
</dbReference>
<dbReference type="AlphaFoldDB" id="A0A6I2GSI6"/>
<dbReference type="PIRSF" id="PIRSF000097">
    <property type="entry name" value="AKR"/>
    <property type="match status" value="1"/>
</dbReference>
<evidence type="ECO:0000256" key="4">
    <source>
        <dbReference type="PIRSR" id="PIRSR000097-1"/>
    </source>
</evidence>
<evidence type="ECO:0000256" key="2">
    <source>
        <dbReference type="ARBA" id="ARBA00022857"/>
    </source>
</evidence>
<dbReference type="RefSeq" id="WP_153864093.1">
    <property type="nucleotide sequence ID" value="NZ_WJQS01000014.1"/>
</dbReference>